<accession>A0A975D264</accession>
<dbReference type="CDD" id="cd00038">
    <property type="entry name" value="CAP_ED"/>
    <property type="match status" value="1"/>
</dbReference>
<dbReference type="InterPro" id="IPR000595">
    <property type="entry name" value="cNMP-bd_dom"/>
</dbReference>
<dbReference type="Proteomes" id="UP000664914">
    <property type="component" value="Chromosome"/>
</dbReference>
<dbReference type="InterPro" id="IPR018490">
    <property type="entry name" value="cNMP-bd_dom_sf"/>
</dbReference>
<dbReference type="InterPro" id="IPR012318">
    <property type="entry name" value="HTH_CRP"/>
</dbReference>
<dbReference type="PROSITE" id="PS00042">
    <property type="entry name" value="HTH_CRP_1"/>
    <property type="match status" value="1"/>
</dbReference>
<dbReference type="InterPro" id="IPR014710">
    <property type="entry name" value="RmlC-like_jellyroll"/>
</dbReference>
<gene>
    <name evidence="5" type="ORF">HRJ34_23580</name>
</gene>
<keyword evidence="1" id="KW-0805">Transcription regulation</keyword>
<organism evidence="5 6">
    <name type="scientific">Rhizorhabdus wittichii</name>
    <dbReference type="NCBI Taxonomy" id="160791"/>
    <lineage>
        <taxon>Bacteria</taxon>
        <taxon>Pseudomonadati</taxon>
        <taxon>Pseudomonadota</taxon>
        <taxon>Alphaproteobacteria</taxon>
        <taxon>Sphingomonadales</taxon>
        <taxon>Sphingomonadaceae</taxon>
        <taxon>Rhizorhabdus</taxon>
    </lineage>
</organism>
<feature type="domain" description="HTH crp-type" evidence="4">
    <location>
        <begin position="164"/>
        <end position="234"/>
    </location>
</feature>
<dbReference type="PRINTS" id="PR00034">
    <property type="entry name" value="HTHCRP"/>
</dbReference>
<evidence type="ECO:0000313" key="5">
    <source>
        <dbReference type="EMBL" id="QTH21263.1"/>
    </source>
</evidence>
<dbReference type="Pfam" id="PF00027">
    <property type="entry name" value="cNMP_binding"/>
    <property type="match status" value="1"/>
</dbReference>
<keyword evidence="2" id="KW-0238">DNA-binding</keyword>
<dbReference type="SUPFAM" id="SSF51206">
    <property type="entry name" value="cAMP-binding domain-like"/>
    <property type="match status" value="1"/>
</dbReference>
<dbReference type="InterPro" id="IPR036390">
    <property type="entry name" value="WH_DNA-bd_sf"/>
</dbReference>
<keyword evidence="3" id="KW-0804">Transcription</keyword>
<name>A0A975D264_9SPHN</name>
<dbReference type="Gene3D" id="1.10.10.10">
    <property type="entry name" value="Winged helix-like DNA-binding domain superfamily/Winged helix DNA-binding domain"/>
    <property type="match status" value="1"/>
</dbReference>
<dbReference type="InterPro" id="IPR036388">
    <property type="entry name" value="WH-like_DNA-bd_sf"/>
</dbReference>
<evidence type="ECO:0000256" key="3">
    <source>
        <dbReference type="ARBA" id="ARBA00023163"/>
    </source>
</evidence>
<dbReference type="InterPro" id="IPR050397">
    <property type="entry name" value="Env_Response_Regulators"/>
</dbReference>
<dbReference type="Pfam" id="PF13545">
    <property type="entry name" value="HTH_Crp_2"/>
    <property type="match status" value="1"/>
</dbReference>
<evidence type="ECO:0000259" key="4">
    <source>
        <dbReference type="PROSITE" id="PS51063"/>
    </source>
</evidence>
<dbReference type="SUPFAM" id="SSF46785">
    <property type="entry name" value="Winged helix' DNA-binding domain"/>
    <property type="match status" value="1"/>
</dbReference>
<dbReference type="AlphaFoldDB" id="A0A975D264"/>
<dbReference type="PANTHER" id="PTHR24567:SF75">
    <property type="entry name" value="FUMARATE AND NITRATE REDUCTION REGULATORY PROTEIN"/>
    <property type="match status" value="1"/>
</dbReference>
<dbReference type="PANTHER" id="PTHR24567">
    <property type="entry name" value="CRP FAMILY TRANSCRIPTIONAL REGULATORY PROTEIN"/>
    <property type="match status" value="1"/>
</dbReference>
<dbReference type="PROSITE" id="PS51063">
    <property type="entry name" value="HTH_CRP_2"/>
    <property type="match status" value="1"/>
</dbReference>
<dbReference type="CDD" id="cd00092">
    <property type="entry name" value="HTH_CRP"/>
    <property type="match status" value="1"/>
</dbReference>
<evidence type="ECO:0000256" key="1">
    <source>
        <dbReference type="ARBA" id="ARBA00023015"/>
    </source>
</evidence>
<dbReference type="GO" id="GO:0003700">
    <property type="term" value="F:DNA-binding transcription factor activity"/>
    <property type="evidence" value="ECO:0007669"/>
    <property type="project" value="InterPro"/>
</dbReference>
<reference evidence="5" key="1">
    <citation type="submission" date="2020-07" db="EMBL/GenBank/DDBJ databases">
        <authorList>
            <person name="Camacho E."/>
        </authorList>
    </citation>
    <scope>NUCLEOTIDE SEQUENCE</scope>
    <source>
        <strain evidence="5">MPO218</strain>
    </source>
</reference>
<sequence>MYRDAHVGEAPVGGAAFALPASCAGCPVRSSAICCVLDDSGLTALSRLGRRVTLAAGETLLWEGEEAVTVGNVLSGMLKLSTLTGDGREQIVGIVHPSDFIGRPFGKDSPHSATALTDATLCVFGRAAFDRFAREHAVIGQALLERTLTELDRARHWMLLLGRKSACERVASLIVEIADRADDGPAIDLPLSRQQMGDILGLTIETVSRSLTRLKRAGIIALPSLRRITINRPGELRAIAEG</sequence>
<dbReference type="SMART" id="SM00419">
    <property type="entry name" value="HTH_CRP"/>
    <property type="match status" value="1"/>
</dbReference>
<dbReference type="InterPro" id="IPR018335">
    <property type="entry name" value="Tscrpt_reg_HTH_Crp-type_CS"/>
</dbReference>
<evidence type="ECO:0000256" key="2">
    <source>
        <dbReference type="ARBA" id="ARBA00023125"/>
    </source>
</evidence>
<proteinExistence type="predicted"/>
<dbReference type="EMBL" id="CP059319">
    <property type="protein sequence ID" value="QTH21263.1"/>
    <property type="molecule type" value="Genomic_DNA"/>
</dbReference>
<dbReference type="GO" id="GO:0005829">
    <property type="term" value="C:cytosol"/>
    <property type="evidence" value="ECO:0007669"/>
    <property type="project" value="TreeGrafter"/>
</dbReference>
<dbReference type="Gene3D" id="2.60.120.10">
    <property type="entry name" value="Jelly Rolls"/>
    <property type="match status" value="1"/>
</dbReference>
<dbReference type="SMART" id="SM00100">
    <property type="entry name" value="cNMP"/>
    <property type="match status" value="1"/>
</dbReference>
<reference evidence="5" key="2">
    <citation type="submission" date="2021-04" db="EMBL/GenBank/DDBJ databases">
        <title>Isolation and genomic analysis of the ibuprofen-degrading bacterium Sphingomonas strain MPO218.</title>
        <authorList>
            <person name="Aulestia M."/>
            <person name="Flores A."/>
            <person name="Mangas E.L."/>
            <person name="Perez-Pulido A.J."/>
            <person name="Santero E."/>
            <person name="Camacho E.M."/>
        </authorList>
    </citation>
    <scope>NUCLEOTIDE SEQUENCE</scope>
    <source>
        <strain evidence="5">MPO218</strain>
    </source>
</reference>
<dbReference type="RefSeq" id="WP_208632612.1">
    <property type="nucleotide sequence ID" value="NZ_CP059319.1"/>
</dbReference>
<protein>
    <submittedName>
        <fullName evidence="5">Crp/Fnr family transcriptional regulator</fullName>
    </submittedName>
</protein>
<evidence type="ECO:0000313" key="6">
    <source>
        <dbReference type="Proteomes" id="UP000664914"/>
    </source>
</evidence>
<dbReference type="GO" id="GO:0003677">
    <property type="term" value="F:DNA binding"/>
    <property type="evidence" value="ECO:0007669"/>
    <property type="project" value="UniProtKB-KW"/>
</dbReference>